<sequence>MRVPLRSAGEEAAGAQVSTAFGVGEVVAPQAAGGGAHQRAQGRREATGQGRQAR</sequence>
<dbReference type="EMBL" id="BAAASK010000005">
    <property type="protein sequence ID" value="GAA2680353.1"/>
    <property type="molecule type" value="Genomic_DNA"/>
</dbReference>
<protein>
    <submittedName>
        <fullName evidence="2">Uncharacterized protein</fullName>
    </submittedName>
</protein>
<evidence type="ECO:0000313" key="3">
    <source>
        <dbReference type="Proteomes" id="UP001499989"/>
    </source>
</evidence>
<reference evidence="2 3" key="1">
    <citation type="journal article" date="2019" name="Int. J. Syst. Evol. Microbiol.">
        <title>The Global Catalogue of Microorganisms (GCM) 10K type strain sequencing project: providing services to taxonomists for standard genome sequencing and annotation.</title>
        <authorList>
            <consortium name="The Broad Institute Genomics Platform"/>
            <consortium name="The Broad Institute Genome Sequencing Center for Infectious Disease"/>
            <person name="Wu L."/>
            <person name="Ma J."/>
        </authorList>
    </citation>
    <scope>NUCLEOTIDE SEQUENCE [LARGE SCALE GENOMIC DNA]</scope>
    <source>
        <strain evidence="2 3">JCM 4531</strain>
    </source>
</reference>
<gene>
    <name evidence="2" type="ORF">GCM10010310_27390</name>
</gene>
<name>A0ABN3SM18_9ACTN</name>
<evidence type="ECO:0000313" key="2">
    <source>
        <dbReference type="EMBL" id="GAA2680353.1"/>
    </source>
</evidence>
<comment type="caution">
    <text evidence="2">The sequence shown here is derived from an EMBL/GenBank/DDBJ whole genome shotgun (WGS) entry which is preliminary data.</text>
</comment>
<accession>A0ABN3SM18</accession>
<evidence type="ECO:0000256" key="1">
    <source>
        <dbReference type="SAM" id="MobiDB-lite"/>
    </source>
</evidence>
<proteinExistence type="predicted"/>
<dbReference type="Proteomes" id="UP001499989">
    <property type="component" value="Unassembled WGS sequence"/>
</dbReference>
<organism evidence="2 3">
    <name type="scientific">Streptomyces violaceolatus</name>
    <dbReference type="NCBI Taxonomy" id="67378"/>
    <lineage>
        <taxon>Bacteria</taxon>
        <taxon>Bacillati</taxon>
        <taxon>Actinomycetota</taxon>
        <taxon>Actinomycetes</taxon>
        <taxon>Kitasatosporales</taxon>
        <taxon>Streptomycetaceae</taxon>
        <taxon>Streptomyces</taxon>
        <taxon>Streptomyces violaceoruber group</taxon>
    </lineage>
</organism>
<keyword evidence="3" id="KW-1185">Reference proteome</keyword>
<feature type="region of interest" description="Disordered" evidence="1">
    <location>
        <begin position="31"/>
        <end position="54"/>
    </location>
</feature>